<dbReference type="InterPro" id="IPR031259">
    <property type="entry name" value="ILBP"/>
</dbReference>
<reference evidence="5 6" key="1">
    <citation type="submission" date="2020-08" db="EMBL/GenBank/DDBJ databases">
        <authorList>
            <person name="Hejnol A."/>
        </authorList>
    </citation>
    <scope>NUCLEOTIDE SEQUENCE [LARGE SCALE GENOMIC DNA]</scope>
</reference>
<dbReference type="InterPro" id="IPR000463">
    <property type="entry name" value="Fatty_acid-bd"/>
</dbReference>
<dbReference type="OrthoDB" id="354351at2759"/>
<keyword evidence="2" id="KW-0446">Lipid-binding</keyword>
<evidence type="ECO:0000256" key="3">
    <source>
        <dbReference type="RuleBase" id="RU003696"/>
    </source>
</evidence>
<name>A0A7I8VX40_9ANNE</name>
<organism evidence="5 6">
    <name type="scientific">Dimorphilus gyrociliatus</name>
    <dbReference type="NCBI Taxonomy" id="2664684"/>
    <lineage>
        <taxon>Eukaryota</taxon>
        <taxon>Metazoa</taxon>
        <taxon>Spiralia</taxon>
        <taxon>Lophotrochozoa</taxon>
        <taxon>Annelida</taxon>
        <taxon>Polychaeta</taxon>
        <taxon>Polychaeta incertae sedis</taxon>
        <taxon>Dinophilidae</taxon>
        <taxon>Dimorphilus</taxon>
    </lineage>
</organism>
<dbReference type="InterPro" id="IPR000566">
    <property type="entry name" value="Lipocln_cytosolic_FA-bd_dom"/>
</dbReference>
<sequence>MAPNFTGKWEMVKQENFDEYLKALEIGLILRKAAAVFAGKTKLDIEQNGDHFVIVRNGSEKDEFNIGTEFTTKNKLGEMKNLPKWGDNDRLVVDMTPTGKDGKPSTLYRYLASPDEMIVEVHCKDVVMKRYFKRI</sequence>
<accession>A0A7I8VX40</accession>
<evidence type="ECO:0000256" key="2">
    <source>
        <dbReference type="ARBA" id="ARBA00023121"/>
    </source>
</evidence>
<evidence type="ECO:0000313" key="5">
    <source>
        <dbReference type="EMBL" id="CAD5120359.1"/>
    </source>
</evidence>
<evidence type="ECO:0000259" key="4">
    <source>
        <dbReference type="PROSITE" id="PS00214"/>
    </source>
</evidence>
<dbReference type="PROSITE" id="PS00214">
    <property type="entry name" value="FABP"/>
    <property type="match status" value="1"/>
</dbReference>
<dbReference type="Proteomes" id="UP000549394">
    <property type="component" value="Unassembled WGS sequence"/>
</dbReference>
<feature type="domain" description="Cytosolic fatty-acid binding proteins" evidence="4">
    <location>
        <begin position="7"/>
        <end position="24"/>
    </location>
</feature>
<keyword evidence="3" id="KW-0813">Transport</keyword>
<dbReference type="PANTHER" id="PTHR11955">
    <property type="entry name" value="FATTY ACID BINDING PROTEIN"/>
    <property type="match status" value="1"/>
</dbReference>
<dbReference type="AlphaFoldDB" id="A0A7I8VX40"/>
<dbReference type="Pfam" id="PF00061">
    <property type="entry name" value="Lipocalin"/>
    <property type="match status" value="1"/>
</dbReference>
<protein>
    <submittedName>
        <fullName evidence="5">DgyrCDS8931</fullName>
    </submittedName>
</protein>
<dbReference type="GO" id="GO:0008289">
    <property type="term" value="F:lipid binding"/>
    <property type="evidence" value="ECO:0007669"/>
    <property type="project" value="UniProtKB-KW"/>
</dbReference>
<comment type="caution">
    <text evidence="5">The sequence shown here is derived from an EMBL/GenBank/DDBJ whole genome shotgun (WGS) entry which is preliminary data.</text>
</comment>
<dbReference type="EMBL" id="CAJFCJ010000012">
    <property type="protein sequence ID" value="CAD5120359.1"/>
    <property type="molecule type" value="Genomic_DNA"/>
</dbReference>
<proteinExistence type="inferred from homology"/>
<dbReference type="SUPFAM" id="SSF50814">
    <property type="entry name" value="Lipocalins"/>
    <property type="match status" value="1"/>
</dbReference>
<evidence type="ECO:0000256" key="1">
    <source>
        <dbReference type="ARBA" id="ARBA00008390"/>
    </source>
</evidence>
<dbReference type="PRINTS" id="PR00178">
    <property type="entry name" value="FATTYACIDBP"/>
</dbReference>
<dbReference type="Gene3D" id="2.40.128.20">
    <property type="match status" value="1"/>
</dbReference>
<dbReference type="CDD" id="cd00742">
    <property type="entry name" value="FABP"/>
    <property type="match status" value="1"/>
</dbReference>
<gene>
    <name evidence="5" type="ORF">DGYR_LOCUS8466</name>
</gene>
<comment type="similarity">
    <text evidence="1 3">Belongs to the calycin superfamily. Fatty-acid binding protein (FABP) family.</text>
</comment>
<evidence type="ECO:0000313" key="6">
    <source>
        <dbReference type="Proteomes" id="UP000549394"/>
    </source>
</evidence>
<keyword evidence="6" id="KW-1185">Reference proteome</keyword>
<dbReference type="InterPro" id="IPR012674">
    <property type="entry name" value="Calycin"/>
</dbReference>